<dbReference type="CDD" id="cd00570">
    <property type="entry name" value="GST_N_family"/>
    <property type="match status" value="1"/>
</dbReference>
<evidence type="ECO:0000313" key="2">
    <source>
        <dbReference type="EMBL" id="KZT20180.1"/>
    </source>
</evidence>
<dbReference type="InterPro" id="IPR050983">
    <property type="entry name" value="GST_Omega/HSP26"/>
</dbReference>
<organism evidence="2 3">
    <name type="scientific">Neolentinus lepideus HHB14362 ss-1</name>
    <dbReference type="NCBI Taxonomy" id="1314782"/>
    <lineage>
        <taxon>Eukaryota</taxon>
        <taxon>Fungi</taxon>
        <taxon>Dikarya</taxon>
        <taxon>Basidiomycota</taxon>
        <taxon>Agaricomycotina</taxon>
        <taxon>Agaricomycetes</taxon>
        <taxon>Gloeophyllales</taxon>
        <taxon>Gloeophyllaceae</taxon>
        <taxon>Neolentinus</taxon>
    </lineage>
</organism>
<feature type="domain" description="GST N-terminal" evidence="1">
    <location>
        <begin position="3"/>
        <end position="94"/>
    </location>
</feature>
<dbReference type="SUPFAM" id="SSF47616">
    <property type="entry name" value="GST C-terminal domain-like"/>
    <property type="match status" value="1"/>
</dbReference>
<dbReference type="AlphaFoldDB" id="A0A165NVZ5"/>
<dbReference type="GO" id="GO:0098754">
    <property type="term" value="P:detoxification"/>
    <property type="evidence" value="ECO:0007669"/>
    <property type="project" value="UniProtKB-ARBA"/>
</dbReference>
<evidence type="ECO:0000259" key="1">
    <source>
        <dbReference type="PROSITE" id="PS50404"/>
    </source>
</evidence>
<dbReference type="SFLD" id="SFLDS00019">
    <property type="entry name" value="Glutathione_Transferase_(cytos"/>
    <property type="match status" value="1"/>
</dbReference>
<dbReference type="GO" id="GO:0005737">
    <property type="term" value="C:cytoplasm"/>
    <property type="evidence" value="ECO:0007669"/>
    <property type="project" value="InterPro"/>
</dbReference>
<dbReference type="InterPro" id="IPR005442">
    <property type="entry name" value="GST_omega"/>
</dbReference>
<dbReference type="Proteomes" id="UP000076761">
    <property type="component" value="Unassembled WGS sequence"/>
</dbReference>
<dbReference type="GO" id="GO:0004364">
    <property type="term" value="F:glutathione transferase activity"/>
    <property type="evidence" value="ECO:0007669"/>
    <property type="project" value="InterPro"/>
</dbReference>
<dbReference type="OrthoDB" id="202840at2759"/>
<dbReference type="SFLD" id="SFLDG00358">
    <property type="entry name" value="Main_(cytGST)"/>
    <property type="match status" value="1"/>
</dbReference>
<sequence>MPETITLYTAKVCPYAHRVELALEEAGAPYKAYQIDLQNKPEWYAPKVNPASKVPAVAYGGPATLPESPSPESTKIAESLVLLEFVADLYPNSPLLPKDPVLRAKARFFIDAVGTKLNPKYFAFVHRGDAGGAEGLLQGIDDIQKLLPDEGYAVGKDYTIADAAVTPFLARMEISLKYDLGSFDVGEGVKVYETLQTDPKFARFRKYFNDSKARPSFQKTFDESYLVESYKKRYEAARAQKKKTD</sequence>
<name>A0A165NVZ5_9AGAM</name>
<dbReference type="STRING" id="1314782.A0A165NVZ5"/>
<keyword evidence="3" id="KW-1185">Reference proteome</keyword>
<dbReference type="InterPro" id="IPR040079">
    <property type="entry name" value="Glutathione_S-Trfase"/>
</dbReference>
<dbReference type="PROSITE" id="PS50404">
    <property type="entry name" value="GST_NTER"/>
    <property type="match status" value="1"/>
</dbReference>
<dbReference type="InParanoid" id="A0A165NVZ5"/>
<evidence type="ECO:0000313" key="3">
    <source>
        <dbReference type="Proteomes" id="UP000076761"/>
    </source>
</evidence>
<dbReference type="CDD" id="cd00299">
    <property type="entry name" value="GST_C_family"/>
    <property type="match status" value="1"/>
</dbReference>
<dbReference type="PANTHER" id="PTHR43968:SF6">
    <property type="entry name" value="GLUTATHIONE S-TRANSFERASE OMEGA"/>
    <property type="match status" value="1"/>
</dbReference>
<dbReference type="Gene3D" id="3.40.30.10">
    <property type="entry name" value="Glutaredoxin"/>
    <property type="match status" value="1"/>
</dbReference>
<dbReference type="InterPro" id="IPR036249">
    <property type="entry name" value="Thioredoxin-like_sf"/>
</dbReference>
<dbReference type="PRINTS" id="PR01625">
    <property type="entry name" value="GSTRNSFRASEO"/>
</dbReference>
<dbReference type="EMBL" id="KV425624">
    <property type="protein sequence ID" value="KZT20180.1"/>
    <property type="molecule type" value="Genomic_DNA"/>
</dbReference>
<accession>A0A165NVZ5</accession>
<dbReference type="PANTHER" id="PTHR43968">
    <property type="match status" value="1"/>
</dbReference>
<gene>
    <name evidence="2" type="ORF">NEOLEDRAFT_1158768</name>
</gene>
<reference evidence="2 3" key="1">
    <citation type="journal article" date="2016" name="Mol. Biol. Evol.">
        <title>Comparative Genomics of Early-Diverging Mushroom-Forming Fungi Provides Insights into the Origins of Lignocellulose Decay Capabilities.</title>
        <authorList>
            <person name="Nagy L.G."/>
            <person name="Riley R."/>
            <person name="Tritt A."/>
            <person name="Adam C."/>
            <person name="Daum C."/>
            <person name="Floudas D."/>
            <person name="Sun H."/>
            <person name="Yadav J.S."/>
            <person name="Pangilinan J."/>
            <person name="Larsson K.H."/>
            <person name="Matsuura K."/>
            <person name="Barry K."/>
            <person name="Labutti K."/>
            <person name="Kuo R."/>
            <person name="Ohm R.A."/>
            <person name="Bhattacharya S.S."/>
            <person name="Shirouzu T."/>
            <person name="Yoshinaga Y."/>
            <person name="Martin F.M."/>
            <person name="Grigoriev I.V."/>
            <person name="Hibbett D.S."/>
        </authorList>
    </citation>
    <scope>NUCLEOTIDE SEQUENCE [LARGE SCALE GENOMIC DNA]</scope>
    <source>
        <strain evidence="2 3">HHB14362 ss-1</strain>
    </source>
</reference>
<keyword evidence="2" id="KW-0808">Transferase</keyword>
<dbReference type="InterPro" id="IPR004045">
    <property type="entry name" value="Glutathione_S-Trfase_N"/>
</dbReference>
<dbReference type="InterPro" id="IPR036282">
    <property type="entry name" value="Glutathione-S-Trfase_C_sf"/>
</dbReference>
<dbReference type="SUPFAM" id="SSF52833">
    <property type="entry name" value="Thioredoxin-like"/>
    <property type="match status" value="1"/>
</dbReference>
<dbReference type="Pfam" id="PF13409">
    <property type="entry name" value="GST_N_2"/>
    <property type="match status" value="1"/>
</dbReference>
<proteinExistence type="predicted"/>
<protein>
    <submittedName>
        <fullName evidence="2">Glutathione S-transferase C-terminal-like protein</fullName>
    </submittedName>
</protein>
<dbReference type="Gene3D" id="1.20.1050.10">
    <property type="match status" value="1"/>
</dbReference>